<dbReference type="GO" id="GO:0050829">
    <property type="term" value="P:defense response to Gram-negative bacterium"/>
    <property type="evidence" value="ECO:0007669"/>
    <property type="project" value="TreeGrafter"/>
</dbReference>
<evidence type="ECO:0000259" key="4">
    <source>
        <dbReference type="PROSITE" id="PS50050"/>
    </source>
</evidence>
<accession>A0A663DZS6</accession>
<feature type="domain" description="TNFR-Cys" evidence="4">
    <location>
        <begin position="187"/>
        <end position="229"/>
    </location>
</feature>
<feature type="disulfide bond" evidence="1">
    <location>
        <begin position="254"/>
        <end position="272"/>
    </location>
</feature>
<dbReference type="GO" id="GO:2000406">
    <property type="term" value="P:positive regulation of T cell migration"/>
    <property type="evidence" value="ECO:0007669"/>
    <property type="project" value="TreeGrafter"/>
</dbReference>
<dbReference type="GO" id="GO:0002720">
    <property type="term" value="P:positive regulation of cytokine production involved in immune response"/>
    <property type="evidence" value="ECO:0007669"/>
    <property type="project" value="TreeGrafter"/>
</dbReference>
<dbReference type="PRINTS" id="PR01680">
    <property type="entry name" value="TNFACTORR6"/>
</dbReference>
<feature type="compositionally biased region" description="Low complexity" evidence="2">
    <location>
        <begin position="1"/>
        <end position="10"/>
    </location>
</feature>
<feature type="transmembrane region" description="Helical" evidence="3">
    <location>
        <begin position="314"/>
        <end position="336"/>
    </location>
</feature>
<name>A0A663DZS6_AQUCH</name>
<feature type="compositionally biased region" description="Basic residues" evidence="2">
    <location>
        <begin position="375"/>
        <end position="391"/>
    </location>
</feature>
<dbReference type="GO" id="GO:0006915">
    <property type="term" value="P:apoptotic process"/>
    <property type="evidence" value="ECO:0007669"/>
    <property type="project" value="InterPro"/>
</dbReference>
<dbReference type="PANTHER" id="PTHR46838:SF1">
    <property type="entry name" value="TUMOR NECROSIS FACTOR RECEPTOR SUPERFAMILY MEMBER 14"/>
    <property type="match status" value="1"/>
</dbReference>
<dbReference type="PROSITE" id="PS50050">
    <property type="entry name" value="TNFR_NGFR_2"/>
    <property type="match status" value="2"/>
</dbReference>
<dbReference type="GO" id="GO:0004888">
    <property type="term" value="F:transmembrane signaling receptor activity"/>
    <property type="evidence" value="ECO:0007669"/>
    <property type="project" value="InterPro"/>
</dbReference>
<dbReference type="PANTHER" id="PTHR46838">
    <property type="entry name" value="TUMOR NECROSIS FACTOR RECEPTOR SUPERFAMILY MEMBER 14"/>
    <property type="match status" value="1"/>
</dbReference>
<dbReference type="GO" id="GO:0050830">
    <property type="term" value="P:defense response to Gram-positive bacterium"/>
    <property type="evidence" value="ECO:0007669"/>
    <property type="project" value="TreeGrafter"/>
</dbReference>
<feature type="disulfide bond" evidence="1">
    <location>
        <begin position="188"/>
        <end position="203"/>
    </location>
</feature>
<comment type="caution">
    <text evidence="1">Lacks conserved residue(s) required for the propagation of feature annotation.</text>
</comment>
<feature type="domain" description="TNFR-Cys" evidence="4">
    <location>
        <begin position="230"/>
        <end position="272"/>
    </location>
</feature>
<keyword evidence="3" id="KW-1133">Transmembrane helix</keyword>
<dbReference type="GO" id="GO:0006955">
    <property type="term" value="P:immune response"/>
    <property type="evidence" value="ECO:0007669"/>
    <property type="project" value="InterPro"/>
</dbReference>
<dbReference type="Ensembl" id="ENSACCT00020005654.1">
    <property type="protein sequence ID" value="ENSACCP00020005423.1"/>
    <property type="gene ID" value="ENSACCG00020003726.1"/>
</dbReference>
<gene>
    <name evidence="5" type="primary">TNFRSF14</name>
</gene>
<sequence length="398" mass="42144">MGLRPRAAPSPGRPLRRRGAPRLRDPARRTMRLVSGPGGPGRRRGRLPAGDPPGAGVRGGGRTLVPPRGAVPPPSRGGRDGTGSGQRPAGEGGCVCVCVVLSSGPPPCEAAGLSRVERLVNKPRCGNPPLYCLKVFAVVLVTQLDRVEALACGLGEYPVGAECCPMCAAGLRVFKHCTANSSTTCIPCVEDTYTDHPNGLEHCRKCKLCDKGANLVPEVACTYTKNTVCGCLPGYFCSYLGTEDCELCQRYTVCFPGSMVKERGTKTTDNVCEACPPGTSSTANMSYSCIPSPTVKENGRVQGDDSNPSSDPSVTAIVVSVVGIVLVVAAALTYIWQRRRRKNYVPPVQESGELEPDLSPGGSMGKGKTSCSFHSGKHRNLSSFPKWRKRPSCTSLPR</sequence>
<dbReference type="GeneTree" id="ENSGT00950000183126"/>
<evidence type="ECO:0000256" key="1">
    <source>
        <dbReference type="PROSITE-ProRule" id="PRU00206"/>
    </source>
</evidence>
<dbReference type="InterPro" id="IPR001368">
    <property type="entry name" value="TNFR/NGFR_Cys_rich_reg"/>
</dbReference>
<feature type="region of interest" description="Disordered" evidence="2">
    <location>
        <begin position="1"/>
        <end position="89"/>
    </location>
</feature>
<dbReference type="GO" id="GO:0046642">
    <property type="term" value="P:negative regulation of alpha-beta T cell proliferation"/>
    <property type="evidence" value="ECO:0007669"/>
    <property type="project" value="TreeGrafter"/>
</dbReference>
<proteinExistence type="predicted"/>
<reference evidence="5" key="1">
    <citation type="submission" date="2025-08" db="UniProtKB">
        <authorList>
            <consortium name="Ensembl"/>
        </authorList>
    </citation>
    <scope>IDENTIFICATION</scope>
</reference>
<dbReference type="Pfam" id="PF00020">
    <property type="entry name" value="TNFR_c6"/>
    <property type="match status" value="1"/>
</dbReference>
<reference evidence="5" key="2">
    <citation type="submission" date="2025-09" db="UniProtKB">
        <authorList>
            <consortium name="Ensembl"/>
        </authorList>
    </citation>
    <scope>IDENTIFICATION</scope>
</reference>
<protein>
    <recommendedName>
        <fullName evidence="4">TNFR-Cys domain-containing protein</fullName>
    </recommendedName>
</protein>
<dbReference type="GO" id="GO:0007165">
    <property type="term" value="P:signal transduction"/>
    <property type="evidence" value="ECO:0007669"/>
    <property type="project" value="InterPro"/>
</dbReference>
<dbReference type="InParanoid" id="A0A663DZS6"/>
<feature type="repeat" description="TNFR-Cys" evidence="1">
    <location>
        <begin position="187"/>
        <end position="229"/>
    </location>
</feature>
<feature type="region of interest" description="Disordered" evidence="2">
    <location>
        <begin position="347"/>
        <end position="398"/>
    </location>
</feature>
<dbReference type="InterPro" id="IPR008063">
    <property type="entry name" value="Fas_rcpt"/>
</dbReference>
<dbReference type="PROSITE" id="PS00652">
    <property type="entry name" value="TNFR_NGFR_1"/>
    <property type="match status" value="2"/>
</dbReference>
<keyword evidence="3" id="KW-0812">Transmembrane</keyword>
<dbReference type="Proteomes" id="UP000472275">
    <property type="component" value="Chromosome 6"/>
</dbReference>
<evidence type="ECO:0000313" key="5">
    <source>
        <dbReference type="Ensembl" id="ENSACCP00020005423.1"/>
    </source>
</evidence>
<keyword evidence="3" id="KW-0472">Membrane</keyword>
<keyword evidence="1" id="KW-1015">Disulfide bond</keyword>
<dbReference type="SUPFAM" id="SSF57586">
    <property type="entry name" value="TNF receptor-like"/>
    <property type="match status" value="3"/>
</dbReference>
<keyword evidence="6" id="KW-1185">Reference proteome</keyword>
<dbReference type="GO" id="GO:0009897">
    <property type="term" value="C:external side of plasma membrane"/>
    <property type="evidence" value="ECO:0007669"/>
    <property type="project" value="TreeGrafter"/>
</dbReference>
<dbReference type="FunFam" id="2.10.50.10:FF:000007">
    <property type="entry name" value="TNF receptor superfamily member 14"/>
    <property type="match status" value="1"/>
</dbReference>
<organism evidence="5 6">
    <name type="scientific">Aquila chrysaetos chrysaetos</name>
    <dbReference type="NCBI Taxonomy" id="223781"/>
    <lineage>
        <taxon>Eukaryota</taxon>
        <taxon>Metazoa</taxon>
        <taxon>Chordata</taxon>
        <taxon>Craniata</taxon>
        <taxon>Vertebrata</taxon>
        <taxon>Euteleostomi</taxon>
        <taxon>Archelosauria</taxon>
        <taxon>Archosauria</taxon>
        <taxon>Dinosauria</taxon>
        <taxon>Saurischia</taxon>
        <taxon>Theropoda</taxon>
        <taxon>Coelurosauria</taxon>
        <taxon>Aves</taxon>
        <taxon>Neognathae</taxon>
        <taxon>Neoaves</taxon>
        <taxon>Telluraves</taxon>
        <taxon>Accipitrimorphae</taxon>
        <taxon>Accipitriformes</taxon>
        <taxon>Accipitridae</taxon>
        <taxon>Accipitrinae</taxon>
        <taxon>Aquila</taxon>
    </lineage>
</organism>
<evidence type="ECO:0000313" key="6">
    <source>
        <dbReference type="Proteomes" id="UP000472275"/>
    </source>
</evidence>
<evidence type="ECO:0000256" key="3">
    <source>
        <dbReference type="SAM" id="Phobius"/>
    </source>
</evidence>
<dbReference type="Gene3D" id="2.10.50.10">
    <property type="entry name" value="Tumor Necrosis Factor Receptor, subunit A, domain 2"/>
    <property type="match status" value="3"/>
</dbReference>
<dbReference type="SMART" id="SM00208">
    <property type="entry name" value="TNFR"/>
    <property type="match status" value="3"/>
</dbReference>
<evidence type="ECO:0000256" key="2">
    <source>
        <dbReference type="SAM" id="MobiDB-lite"/>
    </source>
</evidence>
<dbReference type="AlphaFoldDB" id="A0A663DZS6"/>
<feature type="repeat" description="TNFR-Cys" evidence="1">
    <location>
        <begin position="230"/>
        <end position="272"/>
    </location>
</feature>